<feature type="non-terminal residue" evidence="1">
    <location>
        <position position="96"/>
    </location>
</feature>
<name>A0A5S3YKD8_9GAMM</name>
<evidence type="ECO:0000313" key="1">
    <source>
        <dbReference type="EMBL" id="TMP74402.1"/>
    </source>
</evidence>
<dbReference type="RefSeq" id="WP_171044105.1">
    <property type="nucleotide sequence ID" value="NZ_PNCM01000441.1"/>
</dbReference>
<dbReference type="EMBL" id="PNCM01000441">
    <property type="protein sequence ID" value="TMP74402.1"/>
    <property type="molecule type" value="Genomic_DNA"/>
</dbReference>
<sequence>MKVPKFSVARFYDGKSKTRKAQGYEFYIKSWCHDWYITAQKFLPDVMTTKSGRLVQMESSYCLVPTEQLKKWYLVKEKSQERKNEVLEEKKNKDSI</sequence>
<protein>
    <submittedName>
        <fullName evidence="1">Uncharacterized protein</fullName>
    </submittedName>
</protein>
<accession>A0A5S3YKD8</accession>
<organism evidence="1 2">
    <name type="scientific">Pseudoalteromonas phenolica</name>
    <dbReference type="NCBI Taxonomy" id="161398"/>
    <lineage>
        <taxon>Bacteria</taxon>
        <taxon>Pseudomonadati</taxon>
        <taxon>Pseudomonadota</taxon>
        <taxon>Gammaproteobacteria</taxon>
        <taxon>Alteromonadales</taxon>
        <taxon>Pseudoalteromonadaceae</taxon>
        <taxon>Pseudoalteromonas</taxon>
    </lineage>
</organism>
<evidence type="ECO:0000313" key="2">
    <source>
        <dbReference type="Proteomes" id="UP000307362"/>
    </source>
</evidence>
<gene>
    <name evidence="1" type="ORF">CWB73_22195</name>
</gene>
<reference evidence="1 2" key="1">
    <citation type="submission" date="2017-12" db="EMBL/GenBank/DDBJ databases">
        <authorList>
            <person name="Paulsen S."/>
            <person name="Gram L.K."/>
        </authorList>
    </citation>
    <scope>NUCLEOTIDE SEQUENCE [LARGE SCALE GENOMIC DNA]</scope>
    <source>
        <strain evidence="1 2">S1189</strain>
    </source>
</reference>
<reference evidence="2" key="2">
    <citation type="submission" date="2019-06" db="EMBL/GenBank/DDBJ databases">
        <title>Co-occurence of chitin degradation, pigmentation and bioactivity in marine Pseudoalteromonas.</title>
        <authorList>
            <person name="Sonnenschein E.C."/>
            <person name="Bech P.K."/>
        </authorList>
    </citation>
    <scope>NUCLEOTIDE SEQUENCE [LARGE SCALE GENOMIC DNA]</scope>
    <source>
        <strain evidence="2">S1189</strain>
    </source>
</reference>
<dbReference type="AlphaFoldDB" id="A0A5S3YKD8"/>
<comment type="caution">
    <text evidence="1">The sequence shown here is derived from an EMBL/GenBank/DDBJ whole genome shotgun (WGS) entry which is preliminary data.</text>
</comment>
<dbReference type="Proteomes" id="UP000307362">
    <property type="component" value="Unassembled WGS sequence"/>
</dbReference>
<proteinExistence type="predicted"/>